<dbReference type="Proteomes" id="UP000317421">
    <property type="component" value="Unassembled WGS sequence"/>
</dbReference>
<dbReference type="GO" id="GO:0006799">
    <property type="term" value="P:polyphosphate biosynthetic process"/>
    <property type="evidence" value="ECO:0007669"/>
    <property type="project" value="UniProtKB-ARBA"/>
</dbReference>
<sequence length="259" mass="29070">MIHHEPSARDDPDAESLASQLSPISLEETDGVRLMNRVDTKYAVARSLVPRLLAEIGKEYRVLEVGGLRLTPYSTLYFDTIGRGCYHDHHNGKARRLKYRMRRYGQSGPSFFEVKQKTNKGRTVKQRVPIAAVGATIEGAAAALAEEVAGMRLDLTPQIWTNFSRMTLVGRGHPERVTIDIALEFNDEFGRRALLNDVAIIEVKQQRSNPLSPARKQLRALGQRPLRVSKYCTGSLLLDPALKKNRFKHALLALNDLSE</sequence>
<organism evidence="3 4">
    <name type="scientific">Botrimarina colliarenosi</name>
    <dbReference type="NCBI Taxonomy" id="2528001"/>
    <lineage>
        <taxon>Bacteria</taxon>
        <taxon>Pseudomonadati</taxon>
        <taxon>Planctomycetota</taxon>
        <taxon>Planctomycetia</taxon>
        <taxon>Pirellulales</taxon>
        <taxon>Lacipirellulaceae</taxon>
        <taxon>Botrimarina</taxon>
    </lineage>
</organism>
<evidence type="ECO:0000313" key="3">
    <source>
        <dbReference type="EMBL" id="TWT97548.1"/>
    </source>
</evidence>
<dbReference type="CDD" id="cd07750">
    <property type="entry name" value="PolyPPase_VTC_like"/>
    <property type="match status" value="1"/>
</dbReference>
<dbReference type="EMBL" id="SJPR01000002">
    <property type="protein sequence ID" value="TWT97548.1"/>
    <property type="molecule type" value="Genomic_DNA"/>
</dbReference>
<name>A0A5C6AE04_9BACT</name>
<feature type="compositionally biased region" description="Basic and acidic residues" evidence="1">
    <location>
        <begin position="1"/>
        <end position="11"/>
    </location>
</feature>
<dbReference type="OrthoDB" id="148766at2"/>
<dbReference type="AlphaFoldDB" id="A0A5C6AE04"/>
<proteinExistence type="predicted"/>
<evidence type="ECO:0000259" key="2">
    <source>
        <dbReference type="Pfam" id="PF09359"/>
    </source>
</evidence>
<feature type="region of interest" description="Disordered" evidence="1">
    <location>
        <begin position="1"/>
        <end position="22"/>
    </location>
</feature>
<evidence type="ECO:0000313" key="4">
    <source>
        <dbReference type="Proteomes" id="UP000317421"/>
    </source>
</evidence>
<keyword evidence="4" id="KW-1185">Reference proteome</keyword>
<dbReference type="InterPro" id="IPR042267">
    <property type="entry name" value="VTC_sf"/>
</dbReference>
<dbReference type="Gene3D" id="3.20.100.30">
    <property type="entry name" value="VTC, catalytic tunnel domain"/>
    <property type="match status" value="1"/>
</dbReference>
<evidence type="ECO:0000256" key="1">
    <source>
        <dbReference type="SAM" id="MobiDB-lite"/>
    </source>
</evidence>
<protein>
    <submittedName>
        <fullName evidence="3">VTC domain protein</fullName>
    </submittedName>
</protein>
<accession>A0A5C6AE04</accession>
<comment type="caution">
    <text evidence="3">The sequence shown here is derived from an EMBL/GenBank/DDBJ whole genome shotgun (WGS) entry which is preliminary data.</text>
</comment>
<gene>
    <name evidence="3" type="ORF">Pla108_17000</name>
</gene>
<dbReference type="InterPro" id="IPR018966">
    <property type="entry name" value="VTC_domain"/>
</dbReference>
<feature type="domain" description="VTC" evidence="2">
    <location>
        <begin position="36"/>
        <end position="237"/>
    </location>
</feature>
<dbReference type="RefSeq" id="WP_146444479.1">
    <property type="nucleotide sequence ID" value="NZ_SJPR01000002.1"/>
</dbReference>
<dbReference type="Pfam" id="PF09359">
    <property type="entry name" value="VTC"/>
    <property type="match status" value="1"/>
</dbReference>
<reference evidence="3 4" key="1">
    <citation type="submission" date="2019-02" db="EMBL/GenBank/DDBJ databases">
        <title>Deep-cultivation of Planctomycetes and their phenomic and genomic characterization uncovers novel biology.</title>
        <authorList>
            <person name="Wiegand S."/>
            <person name="Jogler M."/>
            <person name="Boedeker C."/>
            <person name="Pinto D."/>
            <person name="Vollmers J."/>
            <person name="Rivas-Marin E."/>
            <person name="Kohn T."/>
            <person name="Peeters S.H."/>
            <person name="Heuer A."/>
            <person name="Rast P."/>
            <person name="Oberbeckmann S."/>
            <person name="Bunk B."/>
            <person name="Jeske O."/>
            <person name="Meyerdierks A."/>
            <person name="Storesund J.E."/>
            <person name="Kallscheuer N."/>
            <person name="Luecker S."/>
            <person name="Lage O.M."/>
            <person name="Pohl T."/>
            <person name="Merkel B.J."/>
            <person name="Hornburger P."/>
            <person name="Mueller R.-W."/>
            <person name="Bruemmer F."/>
            <person name="Labrenz M."/>
            <person name="Spormann A.M."/>
            <person name="Op Den Camp H."/>
            <person name="Overmann J."/>
            <person name="Amann R."/>
            <person name="Jetten M.S.M."/>
            <person name="Mascher T."/>
            <person name="Medema M.H."/>
            <person name="Devos D.P."/>
            <person name="Kaster A.-K."/>
            <person name="Ovreas L."/>
            <person name="Rohde M."/>
            <person name="Galperin M.Y."/>
            <person name="Jogler C."/>
        </authorList>
    </citation>
    <scope>NUCLEOTIDE SEQUENCE [LARGE SCALE GENOMIC DNA]</scope>
    <source>
        <strain evidence="3 4">Pla108</strain>
    </source>
</reference>